<protein>
    <recommendedName>
        <fullName evidence="3">NTF2-like domain-containing protein</fullName>
    </recommendedName>
</protein>
<evidence type="ECO:0000313" key="5">
    <source>
        <dbReference type="Proteomes" id="UP000016931"/>
    </source>
</evidence>
<dbReference type="Pfam" id="PF26534">
    <property type="entry name" value="NTF2_7"/>
    <property type="match status" value="1"/>
</dbReference>
<dbReference type="OrthoDB" id="5596743at2759"/>
<accession>N1QLF4</accession>
<dbReference type="EMBL" id="KB456265">
    <property type="protein sequence ID" value="EMF12051.1"/>
    <property type="molecule type" value="Genomic_DNA"/>
</dbReference>
<dbReference type="RefSeq" id="XP_016760172.1">
    <property type="nucleotide sequence ID" value="XM_016905799.1"/>
</dbReference>
<dbReference type="Proteomes" id="UP000016931">
    <property type="component" value="Unassembled WGS sequence"/>
</dbReference>
<keyword evidence="5" id="KW-1185">Reference proteome</keyword>
<dbReference type="OMA" id="DAYVRMI"/>
<dbReference type="eggNOG" id="ENOG502SB73">
    <property type="taxonomic scope" value="Eukaryota"/>
</dbReference>
<evidence type="ECO:0000259" key="3">
    <source>
        <dbReference type="Pfam" id="PF26534"/>
    </source>
</evidence>
<name>N1QLF4_SPHMS</name>
<feature type="region of interest" description="Disordered" evidence="1">
    <location>
        <begin position="23"/>
        <end position="46"/>
    </location>
</feature>
<keyword evidence="2" id="KW-0732">Signal</keyword>
<evidence type="ECO:0000256" key="1">
    <source>
        <dbReference type="SAM" id="MobiDB-lite"/>
    </source>
</evidence>
<organism evidence="4 5">
    <name type="scientific">Sphaerulina musiva (strain SO2202)</name>
    <name type="common">Poplar stem canker fungus</name>
    <name type="synonym">Septoria musiva</name>
    <dbReference type="NCBI Taxonomy" id="692275"/>
    <lineage>
        <taxon>Eukaryota</taxon>
        <taxon>Fungi</taxon>
        <taxon>Dikarya</taxon>
        <taxon>Ascomycota</taxon>
        <taxon>Pezizomycotina</taxon>
        <taxon>Dothideomycetes</taxon>
        <taxon>Dothideomycetidae</taxon>
        <taxon>Mycosphaerellales</taxon>
        <taxon>Mycosphaerellaceae</taxon>
        <taxon>Sphaerulina</taxon>
    </lineage>
</organism>
<gene>
    <name evidence="4" type="ORF">SEPMUDRAFT_149834</name>
</gene>
<sequence>MLTTTILSFAGLAAASMCSAMPSGGQNGASHQQKQGGGGGQPCLDDGAAQKVAENFRSLITNYSNASAAAYLTEDFHDYSDGVNTLINSGCPNGPQPLGSPTFTSLESFQAGQGSQPNIPFEILNVWHGCDFVAMRWKSPQPQATGPTPQEQVQGIIVMEVCQGGEQEAWVIDTVYSEFNSGAWLYDLEVFKPTCDASGAPIAKASKRGLGGVIGSPVKML</sequence>
<evidence type="ECO:0000256" key="2">
    <source>
        <dbReference type="SAM" id="SignalP"/>
    </source>
</evidence>
<feature type="domain" description="NTF2-like" evidence="3">
    <location>
        <begin position="43"/>
        <end position="190"/>
    </location>
</feature>
<dbReference type="GeneID" id="27902936"/>
<evidence type="ECO:0000313" key="4">
    <source>
        <dbReference type="EMBL" id="EMF12051.1"/>
    </source>
</evidence>
<dbReference type="HOGENOM" id="CLU_096573_0_0_1"/>
<reference evidence="4 5" key="1">
    <citation type="journal article" date="2012" name="PLoS Pathog.">
        <title>Diverse lifestyles and strategies of plant pathogenesis encoded in the genomes of eighteen Dothideomycetes fungi.</title>
        <authorList>
            <person name="Ohm R.A."/>
            <person name="Feau N."/>
            <person name="Henrissat B."/>
            <person name="Schoch C.L."/>
            <person name="Horwitz B.A."/>
            <person name="Barry K.W."/>
            <person name="Condon B.J."/>
            <person name="Copeland A.C."/>
            <person name="Dhillon B."/>
            <person name="Glaser F."/>
            <person name="Hesse C.N."/>
            <person name="Kosti I."/>
            <person name="LaButti K."/>
            <person name="Lindquist E.A."/>
            <person name="Lucas S."/>
            <person name="Salamov A.A."/>
            <person name="Bradshaw R.E."/>
            <person name="Ciuffetti L."/>
            <person name="Hamelin R.C."/>
            <person name="Kema G.H.J."/>
            <person name="Lawrence C."/>
            <person name="Scott J.A."/>
            <person name="Spatafora J.W."/>
            <person name="Turgeon B.G."/>
            <person name="de Wit P.J.G.M."/>
            <person name="Zhong S."/>
            <person name="Goodwin S.B."/>
            <person name="Grigoriev I.V."/>
        </authorList>
    </citation>
    <scope>NUCLEOTIDE SEQUENCE [LARGE SCALE GENOMIC DNA]</scope>
    <source>
        <strain evidence="4 5">SO2202</strain>
    </source>
</reference>
<dbReference type="AlphaFoldDB" id="N1QLF4"/>
<proteinExistence type="predicted"/>
<dbReference type="InterPro" id="IPR058645">
    <property type="entry name" value="NTF2-like_dom_7"/>
</dbReference>
<feature type="signal peptide" evidence="2">
    <location>
        <begin position="1"/>
        <end position="20"/>
    </location>
</feature>
<feature type="chain" id="PRO_5004110964" description="NTF2-like domain-containing protein" evidence="2">
    <location>
        <begin position="21"/>
        <end position="221"/>
    </location>
</feature>